<dbReference type="RefSeq" id="XP_068361783.1">
    <property type="nucleotide sequence ID" value="XM_068502724.1"/>
</dbReference>
<sequence length="184" mass="20801">MDYHLNDHSGMPTIDALKDHITCEDSKSYIQRQFNEIKQNANDDTKKKTPLRTLLAQKKMCLVNMATNKTQSSNSAIPIVPTISPQLNPISSQKADGIKRLDEVTQNIKRDLDDFDQMTATFAENLIALEAQAIECKQLAELSRVLSDSSLQQLDQIHKLHGSNTFFHSTVNFIKSFIPNQKLE</sequence>
<name>A0A1J4KB50_9EUKA</name>
<reference evidence="1" key="1">
    <citation type="submission" date="2016-10" db="EMBL/GenBank/DDBJ databases">
        <authorList>
            <person name="Benchimol M."/>
            <person name="Almeida L.G."/>
            <person name="Vasconcelos A.T."/>
            <person name="Perreira-Neves A."/>
            <person name="Rosa I.A."/>
            <person name="Tasca T."/>
            <person name="Bogo M.R."/>
            <person name="de Souza W."/>
        </authorList>
    </citation>
    <scope>NUCLEOTIDE SEQUENCE [LARGE SCALE GENOMIC DNA]</scope>
    <source>
        <strain evidence="1">K</strain>
    </source>
</reference>
<comment type="caution">
    <text evidence="1">The sequence shown here is derived from an EMBL/GenBank/DDBJ whole genome shotgun (WGS) entry which is preliminary data.</text>
</comment>
<evidence type="ECO:0000313" key="1">
    <source>
        <dbReference type="EMBL" id="OHT08647.1"/>
    </source>
</evidence>
<dbReference type="EMBL" id="MLAK01000661">
    <property type="protein sequence ID" value="OHT08647.1"/>
    <property type="molecule type" value="Genomic_DNA"/>
</dbReference>
<dbReference type="AlphaFoldDB" id="A0A1J4KB50"/>
<gene>
    <name evidence="1" type="ORF">TRFO_22728</name>
</gene>
<dbReference type="Proteomes" id="UP000179807">
    <property type="component" value="Unassembled WGS sequence"/>
</dbReference>
<evidence type="ECO:0000313" key="2">
    <source>
        <dbReference type="Proteomes" id="UP000179807"/>
    </source>
</evidence>
<proteinExistence type="predicted"/>
<keyword evidence="2" id="KW-1185">Reference proteome</keyword>
<organism evidence="1 2">
    <name type="scientific">Tritrichomonas foetus</name>
    <dbReference type="NCBI Taxonomy" id="1144522"/>
    <lineage>
        <taxon>Eukaryota</taxon>
        <taxon>Metamonada</taxon>
        <taxon>Parabasalia</taxon>
        <taxon>Tritrichomonadida</taxon>
        <taxon>Tritrichomonadidae</taxon>
        <taxon>Tritrichomonas</taxon>
    </lineage>
</organism>
<dbReference type="GeneID" id="94837428"/>
<accession>A0A1J4KB50</accession>
<dbReference type="VEuPathDB" id="TrichDB:TRFO_22728"/>
<protein>
    <submittedName>
        <fullName evidence="1">Uncharacterized protein</fullName>
    </submittedName>
</protein>